<name>A0A7G5GUT7_9BACT</name>
<dbReference type="Proteomes" id="UP000515369">
    <property type="component" value="Chromosome"/>
</dbReference>
<gene>
    <name evidence="1" type="ORF">H3H32_32790</name>
</gene>
<proteinExistence type="predicted"/>
<dbReference type="RefSeq" id="WP_182459925.1">
    <property type="nucleotide sequence ID" value="NZ_CP059732.1"/>
</dbReference>
<evidence type="ECO:0000313" key="2">
    <source>
        <dbReference type="Proteomes" id="UP000515369"/>
    </source>
</evidence>
<dbReference type="KEGG" id="sfol:H3H32_32790"/>
<keyword evidence="2" id="KW-1185">Reference proteome</keyword>
<accession>A0A7G5GUT7</accession>
<dbReference type="AlphaFoldDB" id="A0A7G5GUT7"/>
<organism evidence="1 2">
    <name type="scientific">Spirosoma foliorum</name>
    <dbReference type="NCBI Taxonomy" id="2710596"/>
    <lineage>
        <taxon>Bacteria</taxon>
        <taxon>Pseudomonadati</taxon>
        <taxon>Bacteroidota</taxon>
        <taxon>Cytophagia</taxon>
        <taxon>Cytophagales</taxon>
        <taxon>Cytophagaceae</taxon>
        <taxon>Spirosoma</taxon>
    </lineage>
</organism>
<protein>
    <submittedName>
        <fullName evidence="1">Uncharacterized protein</fullName>
    </submittedName>
</protein>
<reference evidence="1 2" key="1">
    <citation type="submission" date="2020-07" db="EMBL/GenBank/DDBJ databases">
        <title>Spirosoma foliorum sp. nov., isolated from the leaves on the Nejang mountain Korea, Republic of.</title>
        <authorList>
            <person name="Ho H."/>
            <person name="Lee Y.-J."/>
            <person name="Nurcahyanto D.-A."/>
            <person name="Kim S.-G."/>
        </authorList>
    </citation>
    <scope>NUCLEOTIDE SEQUENCE [LARGE SCALE GENOMIC DNA]</scope>
    <source>
        <strain evidence="1 2">PL0136</strain>
    </source>
</reference>
<evidence type="ECO:0000313" key="1">
    <source>
        <dbReference type="EMBL" id="QMW02629.1"/>
    </source>
</evidence>
<dbReference type="EMBL" id="CP059732">
    <property type="protein sequence ID" value="QMW02629.1"/>
    <property type="molecule type" value="Genomic_DNA"/>
</dbReference>
<sequence length="82" mass="9124">MSAFSEAKQFWAYLVISHEVHALALVNDSPQYGGTDLPNRGIVRENKPACLTKKEIPTHSNASLIFQLFRIAPLSNKLTEQA</sequence>